<feature type="compositionally biased region" description="Basic residues" evidence="1">
    <location>
        <begin position="293"/>
        <end position="303"/>
    </location>
</feature>
<feature type="region of interest" description="Disordered" evidence="1">
    <location>
        <begin position="259"/>
        <end position="303"/>
    </location>
</feature>
<accession>A0A3M7MBN4</accession>
<sequence length="303" mass="31881">MAGATPNKKLSGGNQLPFGKKGKDRVGKGRAAVLPLSEASTGEGEEISRPGASGSSAGKGRGKGKGKATTLASNNQASPSRHSAAQKSSSSPLFEPESGYPSRPRPRPLPLSHSKPATSLHYSPYYALQPSTTPTSLTPNDNAIILARAMKAAAMPTALHTTTNATTPTPATIPVSASSSSADLTTITTMRNDQKAKWSDIAAHLNAQCSSSGRAPIHTPSSCYSRYVLSAPILAKPCLEVGFSTKDYMHLRNPHQFYIPPPLATTNPTNPTSTSSTKTPAKPKLKTTLPHLQSRKKAHQELR</sequence>
<feature type="region of interest" description="Disordered" evidence="1">
    <location>
        <begin position="1"/>
        <end position="116"/>
    </location>
</feature>
<reference evidence="2 3" key="1">
    <citation type="journal article" date="2014" name="PLoS ONE">
        <title>De novo Genome Assembly of the Fungal Plant Pathogen Pyrenophora semeniperda.</title>
        <authorList>
            <person name="Soliai M.M."/>
            <person name="Meyer S.E."/>
            <person name="Udall J.A."/>
            <person name="Elzinga D.E."/>
            <person name="Hermansen R.A."/>
            <person name="Bodily P.M."/>
            <person name="Hart A.A."/>
            <person name="Coleman C.E."/>
        </authorList>
    </citation>
    <scope>NUCLEOTIDE SEQUENCE [LARGE SCALE GENOMIC DNA]</scope>
    <source>
        <strain evidence="2 3">CCB06</strain>
        <tissue evidence="2">Mycelium</tissue>
    </source>
</reference>
<proteinExistence type="predicted"/>
<keyword evidence="3" id="KW-1185">Reference proteome</keyword>
<organism evidence="2 3">
    <name type="scientific">Pyrenophora seminiperda CCB06</name>
    <dbReference type="NCBI Taxonomy" id="1302712"/>
    <lineage>
        <taxon>Eukaryota</taxon>
        <taxon>Fungi</taxon>
        <taxon>Dikarya</taxon>
        <taxon>Ascomycota</taxon>
        <taxon>Pezizomycotina</taxon>
        <taxon>Dothideomycetes</taxon>
        <taxon>Pleosporomycetidae</taxon>
        <taxon>Pleosporales</taxon>
        <taxon>Pleosporineae</taxon>
        <taxon>Pleosporaceae</taxon>
        <taxon>Pyrenophora</taxon>
    </lineage>
</organism>
<dbReference type="AlphaFoldDB" id="A0A3M7MBN4"/>
<evidence type="ECO:0000313" key="3">
    <source>
        <dbReference type="Proteomes" id="UP000265663"/>
    </source>
</evidence>
<evidence type="ECO:0008006" key="4">
    <source>
        <dbReference type="Google" id="ProtNLM"/>
    </source>
</evidence>
<feature type="compositionally biased region" description="Low complexity" evidence="1">
    <location>
        <begin position="78"/>
        <end position="92"/>
    </location>
</feature>
<protein>
    <recommendedName>
        <fullName evidence="4">Myb-like domain-containing protein</fullName>
    </recommendedName>
</protein>
<gene>
    <name evidence="2" type="ORF">GMOD_00009313</name>
</gene>
<dbReference type="OrthoDB" id="3438274at2759"/>
<evidence type="ECO:0000256" key="1">
    <source>
        <dbReference type="SAM" id="MobiDB-lite"/>
    </source>
</evidence>
<name>A0A3M7MBN4_9PLEO</name>
<dbReference type="EMBL" id="KE747828">
    <property type="protein sequence ID" value="RMZ71953.1"/>
    <property type="molecule type" value="Genomic_DNA"/>
</dbReference>
<evidence type="ECO:0000313" key="2">
    <source>
        <dbReference type="EMBL" id="RMZ71953.1"/>
    </source>
</evidence>
<feature type="compositionally biased region" description="Low complexity" evidence="1">
    <location>
        <begin position="264"/>
        <end position="290"/>
    </location>
</feature>
<dbReference type="Proteomes" id="UP000265663">
    <property type="component" value="Unassembled WGS sequence"/>
</dbReference>